<evidence type="ECO:0000313" key="3">
    <source>
        <dbReference type="Proteomes" id="UP000266841"/>
    </source>
</evidence>
<feature type="region of interest" description="Disordered" evidence="1">
    <location>
        <begin position="40"/>
        <end position="67"/>
    </location>
</feature>
<dbReference type="EMBL" id="AGNL01042282">
    <property type="protein sequence ID" value="EJK51062.1"/>
    <property type="molecule type" value="Genomic_DNA"/>
</dbReference>
<sequence>MLPEALLCMARLIPQRSDVALQLKPIGVSQQPLATLGGTTGMLGARRGSQAFPGHPQAAATTTASRS</sequence>
<dbReference type="AlphaFoldDB" id="K0RWC4"/>
<evidence type="ECO:0000313" key="2">
    <source>
        <dbReference type="EMBL" id="EJK51062.1"/>
    </source>
</evidence>
<protein>
    <submittedName>
        <fullName evidence="2">Uncharacterized protein</fullName>
    </submittedName>
</protein>
<keyword evidence="3" id="KW-1185">Reference proteome</keyword>
<organism evidence="2 3">
    <name type="scientific">Thalassiosira oceanica</name>
    <name type="common">Marine diatom</name>
    <dbReference type="NCBI Taxonomy" id="159749"/>
    <lineage>
        <taxon>Eukaryota</taxon>
        <taxon>Sar</taxon>
        <taxon>Stramenopiles</taxon>
        <taxon>Ochrophyta</taxon>
        <taxon>Bacillariophyta</taxon>
        <taxon>Coscinodiscophyceae</taxon>
        <taxon>Thalassiosirophycidae</taxon>
        <taxon>Thalassiosirales</taxon>
        <taxon>Thalassiosiraceae</taxon>
        <taxon>Thalassiosira</taxon>
    </lineage>
</organism>
<dbReference type="Proteomes" id="UP000266841">
    <property type="component" value="Unassembled WGS sequence"/>
</dbReference>
<proteinExistence type="predicted"/>
<reference evidence="2 3" key="1">
    <citation type="journal article" date="2012" name="Genome Biol.">
        <title>Genome and low-iron response of an oceanic diatom adapted to chronic iron limitation.</title>
        <authorList>
            <person name="Lommer M."/>
            <person name="Specht M."/>
            <person name="Roy A.S."/>
            <person name="Kraemer L."/>
            <person name="Andreson R."/>
            <person name="Gutowska M.A."/>
            <person name="Wolf J."/>
            <person name="Bergner S.V."/>
            <person name="Schilhabel M.B."/>
            <person name="Klostermeier U.C."/>
            <person name="Beiko R.G."/>
            <person name="Rosenstiel P."/>
            <person name="Hippler M."/>
            <person name="Laroche J."/>
        </authorList>
    </citation>
    <scope>NUCLEOTIDE SEQUENCE [LARGE SCALE GENOMIC DNA]</scope>
    <source>
        <strain evidence="2 3">CCMP1005</strain>
    </source>
</reference>
<gene>
    <name evidence="2" type="ORF">THAOC_29803</name>
</gene>
<accession>K0RWC4</accession>
<evidence type="ECO:0000256" key="1">
    <source>
        <dbReference type="SAM" id="MobiDB-lite"/>
    </source>
</evidence>
<name>K0RWC4_THAOC</name>
<feature type="non-terminal residue" evidence="2">
    <location>
        <position position="67"/>
    </location>
</feature>
<comment type="caution">
    <text evidence="2">The sequence shown here is derived from an EMBL/GenBank/DDBJ whole genome shotgun (WGS) entry which is preliminary data.</text>
</comment>